<evidence type="ECO:0008006" key="5">
    <source>
        <dbReference type="Google" id="ProtNLM"/>
    </source>
</evidence>
<comment type="caution">
    <text evidence="3">The sequence shown here is derived from an EMBL/GenBank/DDBJ whole genome shotgun (WGS) entry which is preliminary data.</text>
</comment>
<keyword evidence="4" id="KW-1185">Reference proteome</keyword>
<sequence>MKKPFLFLLLLTLALGIGQVSAQTKKTSTKSGKSSGKGGGSSKGGGGAGYTTGIGLRGGGFASGLTVKHFFNPGKGAAVEGLVTTEYLGRGARFTLLLEKHWTILPDVKNLQWYLGAGLHAGAYRGRYYYVVEYRRKKHDRYYYAYYTDDQVYPVFGADFVLGLEYKIPDLPLVISADYKPYFDVYRGNSAVYQDAAVSVRFSF</sequence>
<evidence type="ECO:0000313" key="3">
    <source>
        <dbReference type="EMBL" id="TLM93137.1"/>
    </source>
</evidence>
<gene>
    <name evidence="3" type="ORF">FDY95_10935</name>
</gene>
<reference evidence="3 4" key="1">
    <citation type="submission" date="2019-05" db="EMBL/GenBank/DDBJ databases">
        <title>Hymenobacter edaphi sp. nov., isolated from abandoned arsenic-contaminated farmland soil.</title>
        <authorList>
            <person name="Nie L."/>
        </authorList>
    </citation>
    <scope>NUCLEOTIDE SEQUENCE [LARGE SCALE GENOMIC DNA]</scope>
    <source>
        <strain evidence="3 4">1-3-3-8</strain>
    </source>
</reference>
<accession>A0A5R8WQV9</accession>
<dbReference type="OrthoDB" id="978645at2"/>
<dbReference type="EMBL" id="VAJM01000004">
    <property type="protein sequence ID" value="TLM93137.1"/>
    <property type="molecule type" value="Genomic_DNA"/>
</dbReference>
<keyword evidence="2" id="KW-0732">Signal</keyword>
<dbReference type="Proteomes" id="UP000305517">
    <property type="component" value="Unassembled WGS sequence"/>
</dbReference>
<name>A0A5R8WQV9_9BACT</name>
<feature type="compositionally biased region" description="Gly residues" evidence="1">
    <location>
        <begin position="35"/>
        <end position="45"/>
    </location>
</feature>
<proteinExistence type="predicted"/>
<organism evidence="3 4">
    <name type="scientific">Hymenobacter jeollabukensis</name>
    <dbReference type="NCBI Taxonomy" id="2025313"/>
    <lineage>
        <taxon>Bacteria</taxon>
        <taxon>Pseudomonadati</taxon>
        <taxon>Bacteroidota</taxon>
        <taxon>Cytophagia</taxon>
        <taxon>Cytophagales</taxon>
        <taxon>Hymenobacteraceae</taxon>
        <taxon>Hymenobacter</taxon>
    </lineage>
</organism>
<evidence type="ECO:0000313" key="4">
    <source>
        <dbReference type="Proteomes" id="UP000305517"/>
    </source>
</evidence>
<dbReference type="RefSeq" id="WP_138077693.1">
    <property type="nucleotide sequence ID" value="NZ_VAJM01000004.1"/>
</dbReference>
<dbReference type="AlphaFoldDB" id="A0A5R8WQV9"/>
<feature type="signal peptide" evidence="2">
    <location>
        <begin position="1"/>
        <end position="22"/>
    </location>
</feature>
<evidence type="ECO:0000256" key="2">
    <source>
        <dbReference type="SAM" id="SignalP"/>
    </source>
</evidence>
<protein>
    <recommendedName>
        <fullName evidence="5">Outer membrane protein beta-barrel domain-containing protein</fullName>
    </recommendedName>
</protein>
<feature type="region of interest" description="Disordered" evidence="1">
    <location>
        <begin position="26"/>
        <end position="45"/>
    </location>
</feature>
<evidence type="ECO:0000256" key="1">
    <source>
        <dbReference type="SAM" id="MobiDB-lite"/>
    </source>
</evidence>
<feature type="chain" id="PRO_5024387813" description="Outer membrane protein beta-barrel domain-containing protein" evidence="2">
    <location>
        <begin position="23"/>
        <end position="204"/>
    </location>
</feature>